<evidence type="ECO:0000313" key="1">
    <source>
        <dbReference type="EMBL" id="KAH7977813.1"/>
    </source>
</evidence>
<keyword evidence="2" id="KW-1185">Reference proteome</keyword>
<gene>
    <name evidence="1" type="ORF">HPB49_003688</name>
</gene>
<accession>A0ACB8DTU6</accession>
<sequence>MERRRKLAAAQLLLIIRRRQALSRRQWVRPVWTKRADESEYFTAMKLMKNGDDSLFFKFYRMSPETFDALHDLVRDRLSKEWVCRDPISSGERLALTLRYLSSGMLIRDAAMAFRVGLETAREAIHLTCSVLWEVLSPVYMKPPTEDDWRDIAAGFCSRWQFPNCLGAVDGKHVEIRCPRKAGSLYFNYKGTHSIVLMAVADSQYLLRLIDVGAPGRFSDGGIFKDSPIGKRLHEGKLNLPRAAMLPGSEKVCPHVFVGDEAFQLRPDFMRPLPGTSTEAEEVIFNYRLSRARRCVENAFGILVSRWRIYERQINLQPENADSVVKATCILHNFLSMTASAAATYRPPGYADCHDVFGSVHNGTWRQGTASAAVFGLQGAKARNSTNVANSVRKVFMNYFKNEGQVAWQWDLPGVTRP</sequence>
<dbReference type="Proteomes" id="UP000821865">
    <property type="component" value="Chromosome 1"/>
</dbReference>
<reference evidence="1" key="1">
    <citation type="submission" date="2020-05" db="EMBL/GenBank/DDBJ databases">
        <title>Large-scale comparative analyses of tick genomes elucidate their genetic diversity and vector capacities.</title>
        <authorList>
            <person name="Jia N."/>
            <person name="Wang J."/>
            <person name="Shi W."/>
            <person name="Du L."/>
            <person name="Sun Y."/>
            <person name="Zhan W."/>
            <person name="Jiang J."/>
            <person name="Wang Q."/>
            <person name="Zhang B."/>
            <person name="Ji P."/>
            <person name="Sakyi L.B."/>
            <person name="Cui X."/>
            <person name="Yuan T."/>
            <person name="Jiang B."/>
            <person name="Yang W."/>
            <person name="Lam T.T.-Y."/>
            <person name="Chang Q."/>
            <person name="Ding S."/>
            <person name="Wang X."/>
            <person name="Zhu J."/>
            <person name="Ruan X."/>
            <person name="Zhao L."/>
            <person name="Wei J."/>
            <person name="Que T."/>
            <person name="Du C."/>
            <person name="Cheng J."/>
            <person name="Dai P."/>
            <person name="Han X."/>
            <person name="Huang E."/>
            <person name="Gao Y."/>
            <person name="Liu J."/>
            <person name="Shao H."/>
            <person name="Ye R."/>
            <person name="Li L."/>
            <person name="Wei W."/>
            <person name="Wang X."/>
            <person name="Wang C."/>
            <person name="Yang T."/>
            <person name="Huo Q."/>
            <person name="Li W."/>
            <person name="Guo W."/>
            <person name="Chen H."/>
            <person name="Zhou L."/>
            <person name="Ni X."/>
            <person name="Tian J."/>
            <person name="Zhou Y."/>
            <person name="Sheng Y."/>
            <person name="Liu T."/>
            <person name="Pan Y."/>
            <person name="Xia L."/>
            <person name="Li J."/>
            <person name="Zhao F."/>
            <person name="Cao W."/>
        </authorList>
    </citation>
    <scope>NUCLEOTIDE SEQUENCE</scope>
    <source>
        <strain evidence="1">Dsil-2018</strain>
    </source>
</reference>
<protein>
    <submittedName>
        <fullName evidence="1">Uncharacterized protein</fullName>
    </submittedName>
</protein>
<organism evidence="1 2">
    <name type="scientific">Dermacentor silvarum</name>
    <name type="common">Tick</name>
    <dbReference type="NCBI Taxonomy" id="543639"/>
    <lineage>
        <taxon>Eukaryota</taxon>
        <taxon>Metazoa</taxon>
        <taxon>Ecdysozoa</taxon>
        <taxon>Arthropoda</taxon>
        <taxon>Chelicerata</taxon>
        <taxon>Arachnida</taxon>
        <taxon>Acari</taxon>
        <taxon>Parasitiformes</taxon>
        <taxon>Ixodida</taxon>
        <taxon>Ixodoidea</taxon>
        <taxon>Ixodidae</taxon>
        <taxon>Rhipicephalinae</taxon>
        <taxon>Dermacentor</taxon>
    </lineage>
</organism>
<dbReference type="EMBL" id="CM023470">
    <property type="protein sequence ID" value="KAH7977813.1"/>
    <property type="molecule type" value="Genomic_DNA"/>
</dbReference>
<comment type="caution">
    <text evidence="1">The sequence shown here is derived from an EMBL/GenBank/DDBJ whole genome shotgun (WGS) entry which is preliminary data.</text>
</comment>
<proteinExistence type="predicted"/>
<name>A0ACB8DTU6_DERSI</name>
<evidence type="ECO:0000313" key="2">
    <source>
        <dbReference type="Proteomes" id="UP000821865"/>
    </source>
</evidence>